<comment type="similarity">
    <text evidence="2">Belongs to the NPC2 family.</text>
</comment>
<keyword evidence="6 8" id="KW-0732">Signal</keyword>
<keyword evidence="5" id="KW-0813">Transport</keyword>
<dbReference type="SMART" id="SM00737">
    <property type="entry name" value="ML"/>
    <property type="match status" value="1"/>
</dbReference>
<keyword evidence="7" id="KW-0445">Lipid transport</keyword>
<dbReference type="CDD" id="cd00917">
    <property type="entry name" value="PG-PI_TP"/>
    <property type="match status" value="1"/>
</dbReference>
<dbReference type="GeneID" id="75912246"/>
<evidence type="ECO:0000259" key="9">
    <source>
        <dbReference type="SMART" id="SM00737"/>
    </source>
</evidence>
<evidence type="ECO:0000313" key="10">
    <source>
        <dbReference type="EMBL" id="KAI8582303.1"/>
    </source>
</evidence>
<accession>A0AAD5HHK8</accession>
<reference evidence="10" key="2">
    <citation type="journal article" date="2022" name="Proc. Natl. Acad. Sci. U.S.A.">
        <title>Diploid-dominant life cycles characterize the early evolution of Fungi.</title>
        <authorList>
            <person name="Amses K.R."/>
            <person name="Simmons D.R."/>
            <person name="Longcore J.E."/>
            <person name="Mondo S.J."/>
            <person name="Seto K."/>
            <person name="Jeronimo G.H."/>
            <person name="Bonds A.E."/>
            <person name="Quandt C.A."/>
            <person name="Davis W.J."/>
            <person name="Chang Y."/>
            <person name="Federici B.A."/>
            <person name="Kuo A."/>
            <person name="LaButti K."/>
            <person name="Pangilinan J."/>
            <person name="Andreopoulos W."/>
            <person name="Tritt A."/>
            <person name="Riley R."/>
            <person name="Hundley H."/>
            <person name="Johnson J."/>
            <person name="Lipzen A."/>
            <person name="Barry K."/>
            <person name="Lang B.F."/>
            <person name="Cuomo C.A."/>
            <person name="Buchler N.E."/>
            <person name="Grigoriev I.V."/>
            <person name="Spatafora J.W."/>
            <person name="Stajich J.E."/>
            <person name="James T.Y."/>
        </authorList>
    </citation>
    <scope>NUCLEOTIDE SEQUENCE</scope>
    <source>
        <strain evidence="10">AG</strain>
    </source>
</reference>
<keyword evidence="11" id="KW-1185">Reference proteome</keyword>
<dbReference type="InterPro" id="IPR033917">
    <property type="entry name" value="ML_PG-PI_TP"/>
</dbReference>
<dbReference type="GO" id="GO:0032366">
    <property type="term" value="P:intracellular sterol transport"/>
    <property type="evidence" value="ECO:0007669"/>
    <property type="project" value="InterPro"/>
</dbReference>
<reference evidence="10" key="1">
    <citation type="submission" date="2021-06" db="EMBL/GenBank/DDBJ databases">
        <authorList>
            <consortium name="DOE Joint Genome Institute"/>
            <person name="Mondo S.J."/>
            <person name="Amses K.R."/>
            <person name="Simmons D.R."/>
            <person name="Longcore J.E."/>
            <person name="Seto K."/>
            <person name="Alves G.H."/>
            <person name="Bonds A.E."/>
            <person name="Quandt C.A."/>
            <person name="Davis W.J."/>
            <person name="Chang Y."/>
            <person name="Letcher P.M."/>
            <person name="Powell M.J."/>
            <person name="Kuo A."/>
            <person name="Labutti K."/>
            <person name="Pangilinan J."/>
            <person name="Andreopoulos W."/>
            <person name="Tritt A."/>
            <person name="Riley R."/>
            <person name="Hundley H."/>
            <person name="Johnson J."/>
            <person name="Lipzen A."/>
            <person name="Barry K."/>
            <person name="Berbee M.L."/>
            <person name="Buchler N.E."/>
            <person name="Grigoriev I.V."/>
            <person name="Spatafora J.W."/>
            <person name="Stajich J.E."/>
            <person name="James T.Y."/>
        </authorList>
    </citation>
    <scope>NUCLEOTIDE SEQUENCE</scope>
    <source>
        <strain evidence="10">AG</strain>
    </source>
</reference>
<evidence type="ECO:0000313" key="11">
    <source>
        <dbReference type="Proteomes" id="UP001206595"/>
    </source>
</evidence>
<evidence type="ECO:0000256" key="6">
    <source>
        <dbReference type="ARBA" id="ARBA00022729"/>
    </source>
</evidence>
<dbReference type="Proteomes" id="UP001206595">
    <property type="component" value="Unassembled WGS sequence"/>
</dbReference>
<name>A0AAD5HHK8_UMBRA</name>
<evidence type="ECO:0000256" key="4">
    <source>
        <dbReference type="ARBA" id="ARBA00016056"/>
    </source>
</evidence>
<dbReference type="AlphaFoldDB" id="A0AAD5HHK8"/>
<comment type="caution">
    <text evidence="10">The sequence shown here is derived from an EMBL/GenBank/DDBJ whole genome shotgun (WGS) entry which is preliminary data.</text>
</comment>
<evidence type="ECO:0000256" key="8">
    <source>
        <dbReference type="SAM" id="SignalP"/>
    </source>
</evidence>
<gene>
    <name evidence="10" type="ORF">K450DRAFT_228307</name>
</gene>
<dbReference type="PANTHER" id="PTHR11306:SF0">
    <property type="entry name" value="PHOSPHATIDYLGLYCEROL_PHOSPHATIDYLINOSITOL TRANSFER PROTEIN"/>
    <property type="match status" value="1"/>
</dbReference>
<evidence type="ECO:0000256" key="7">
    <source>
        <dbReference type="ARBA" id="ARBA00023055"/>
    </source>
</evidence>
<dbReference type="Pfam" id="PF02221">
    <property type="entry name" value="E1_DerP2_DerF2"/>
    <property type="match status" value="1"/>
</dbReference>
<dbReference type="InterPro" id="IPR039670">
    <property type="entry name" value="NPC2-like"/>
</dbReference>
<dbReference type="GO" id="GO:0032934">
    <property type="term" value="F:sterol binding"/>
    <property type="evidence" value="ECO:0007669"/>
    <property type="project" value="InterPro"/>
</dbReference>
<feature type="domain" description="MD-2-related lipid-recognition" evidence="9">
    <location>
        <begin position="36"/>
        <end position="156"/>
    </location>
</feature>
<dbReference type="InterPro" id="IPR014756">
    <property type="entry name" value="Ig_E-set"/>
</dbReference>
<evidence type="ECO:0000256" key="3">
    <source>
        <dbReference type="ARBA" id="ARBA00011245"/>
    </source>
</evidence>
<protein>
    <recommendedName>
        <fullName evidence="4">Phosphatidylglycerol/phosphatidylinositol transfer protein</fullName>
    </recommendedName>
</protein>
<proteinExistence type="inferred from homology"/>
<dbReference type="SUPFAM" id="SSF81296">
    <property type="entry name" value="E set domains"/>
    <property type="match status" value="1"/>
</dbReference>
<evidence type="ECO:0000256" key="1">
    <source>
        <dbReference type="ARBA" id="ARBA00002053"/>
    </source>
</evidence>
<comment type="function">
    <text evidence="1">Catalyzes the intermembrane transfer of phosphatidylglycerol and phosphatidylinositol.</text>
</comment>
<dbReference type="InterPro" id="IPR003172">
    <property type="entry name" value="ML_dom"/>
</dbReference>
<feature type="signal peptide" evidence="8">
    <location>
        <begin position="1"/>
        <end position="16"/>
    </location>
</feature>
<feature type="chain" id="PRO_5042092838" description="Phosphatidylglycerol/phosphatidylinositol transfer protein" evidence="8">
    <location>
        <begin position="17"/>
        <end position="170"/>
    </location>
</feature>
<sequence length="170" mass="18719">MRSILLLSLFAAAANAAVLPAFRVQEIGQTLSTDLITNCGDEHDILSIDYINLTPDPPVKGQPLDIEFKGWLSEQVENGSYIDLTVKFGVVKLLQKRLDLCDQAKEIDTQCPIAAGEFTFTKSVDLPNEIPGGKYTVNAKIMTPDERQITCLNGVTTFPRQRISFAGLFD</sequence>
<comment type="subunit">
    <text evidence="3">Monomer.</text>
</comment>
<dbReference type="Gene3D" id="2.70.220.10">
    <property type="entry name" value="Ganglioside GM2 activator"/>
    <property type="match status" value="2"/>
</dbReference>
<dbReference type="EMBL" id="MU620901">
    <property type="protein sequence ID" value="KAI8582303.1"/>
    <property type="molecule type" value="Genomic_DNA"/>
</dbReference>
<evidence type="ECO:0000256" key="5">
    <source>
        <dbReference type="ARBA" id="ARBA00022448"/>
    </source>
</evidence>
<dbReference type="InterPro" id="IPR036846">
    <property type="entry name" value="GM2-AP_sf"/>
</dbReference>
<dbReference type="PANTHER" id="PTHR11306">
    <property type="entry name" value="NIEMANN PICK TYPE C2 PROTEIN NPC2-RELATED"/>
    <property type="match status" value="1"/>
</dbReference>
<dbReference type="RefSeq" id="XP_051447307.1">
    <property type="nucleotide sequence ID" value="XM_051586898.1"/>
</dbReference>
<organism evidence="10 11">
    <name type="scientific">Umbelopsis ramanniana AG</name>
    <dbReference type="NCBI Taxonomy" id="1314678"/>
    <lineage>
        <taxon>Eukaryota</taxon>
        <taxon>Fungi</taxon>
        <taxon>Fungi incertae sedis</taxon>
        <taxon>Mucoromycota</taxon>
        <taxon>Mucoromycotina</taxon>
        <taxon>Umbelopsidomycetes</taxon>
        <taxon>Umbelopsidales</taxon>
        <taxon>Umbelopsidaceae</taxon>
        <taxon>Umbelopsis</taxon>
    </lineage>
</organism>
<evidence type="ECO:0000256" key="2">
    <source>
        <dbReference type="ARBA" id="ARBA00006370"/>
    </source>
</evidence>